<dbReference type="PANTHER" id="PTHR47629">
    <property type="entry name" value="C-TYPE LECTIN-RELATED"/>
    <property type="match status" value="1"/>
</dbReference>
<dbReference type="Pfam" id="PF00337">
    <property type="entry name" value="Gal-bind_lectin"/>
    <property type="match status" value="1"/>
</dbReference>
<dbReference type="GO" id="GO:0030246">
    <property type="term" value="F:carbohydrate binding"/>
    <property type="evidence" value="ECO:0007669"/>
    <property type="project" value="UniProtKB-UniRule"/>
</dbReference>
<name>A0A6A5GX98_CAERE</name>
<evidence type="ECO:0000256" key="1">
    <source>
        <dbReference type="ARBA" id="ARBA00022734"/>
    </source>
</evidence>
<reference evidence="4 5" key="1">
    <citation type="submission" date="2019-12" db="EMBL/GenBank/DDBJ databases">
        <title>Chromosome-level assembly of the Caenorhabditis remanei genome.</title>
        <authorList>
            <person name="Teterina A.A."/>
            <person name="Willis J.H."/>
            <person name="Phillips P.C."/>
        </authorList>
    </citation>
    <scope>NUCLEOTIDE SEQUENCE [LARGE SCALE GENOMIC DNA]</scope>
    <source>
        <strain evidence="4 5">PX506</strain>
        <tissue evidence="4">Whole organism</tissue>
    </source>
</reference>
<evidence type="ECO:0000313" key="4">
    <source>
        <dbReference type="EMBL" id="KAF1759199.1"/>
    </source>
</evidence>
<dbReference type="SMART" id="SM00605">
    <property type="entry name" value="CW"/>
    <property type="match status" value="2"/>
</dbReference>
<dbReference type="CTD" id="9810116"/>
<gene>
    <name evidence="4" type="ORF">GCK72_015660</name>
</gene>
<dbReference type="KEGG" id="crq:GCK72_015660"/>
<dbReference type="SUPFAM" id="SSF49899">
    <property type="entry name" value="Concanavalin A-like lectins/glucanases"/>
    <property type="match status" value="1"/>
</dbReference>
<evidence type="ECO:0000259" key="3">
    <source>
        <dbReference type="PROSITE" id="PS51304"/>
    </source>
</evidence>
<dbReference type="Gene3D" id="2.60.120.200">
    <property type="match status" value="2"/>
</dbReference>
<dbReference type="AlphaFoldDB" id="A0A6A5GX98"/>
<dbReference type="InterPro" id="IPR006583">
    <property type="entry name" value="PAN-3_domain"/>
</dbReference>
<keyword evidence="1 2" id="KW-0430">Lectin</keyword>
<protein>
    <recommendedName>
        <fullName evidence="2">Galectin</fullName>
    </recommendedName>
</protein>
<proteinExistence type="predicted"/>
<sequence>MILILLLQSHENLVTIDFQVVHQLSEGCRLFSYWGIDAVKKLDSSSGEKVGIKISLPSDTCPRDTKAPPLFGNVSSSLILSVFNKTIKSEITESQDIWSFNYSIHKCLTDIPEDYVPLNITKFPYEHKLTTPFVPGETFFIRGKTPGFNQQISISFLNKEANDWAIYIMINQDRNDENNIVISTWKHDVLKVRDDGMNNLENPYAYYTDFEIRVTSNDTVAKISFNGTEYEYELYPDVPLTEIDYFSVNYNAYGYQTGTVDFLGWTGDCEVVRQLSDGCQYFKIEKIRKLQKKDSSSGQKVGIKISLPFDTCPRDTEPPPLFGNVSSSLIITDGSDNYYKSEITETSDGWNFNYSIHQCLTDIPEDYVPLGNTTFPYEHKLTSPFLPGETFFMRGKTAGYNEQTSIAFWKKDVIDLVIYIMINEDRNGLNNIVISTWKHDVLKVRDDGMNKLPNPYAYYTDFEIRVTSNDTVAKISFNGTEYEYELYPDVPLTEIDYFSVNYNAGKYGSYQTGTVDFLGWTGDCEYKQLCPMNDC</sequence>
<accession>A0A6A5GX98</accession>
<dbReference type="GeneID" id="9810116"/>
<comment type="caution">
    <text evidence="4">The sequence shown here is derived from an EMBL/GenBank/DDBJ whole genome shotgun (WGS) entry which is preliminary data.</text>
</comment>
<organism evidence="4 5">
    <name type="scientific">Caenorhabditis remanei</name>
    <name type="common">Caenorhabditis vulgaris</name>
    <dbReference type="NCBI Taxonomy" id="31234"/>
    <lineage>
        <taxon>Eukaryota</taxon>
        <taxon>Metazoa</taxon>
        <taxon>Ecdysozoa</taxon>
        <taxon>Nematoda</taxon>
        <taxon>Chromadorea</taxon>
        <taxon>Rhabditida</taxon>
        <taxon>Rhabditina</taxon>
        <taxon>Rhabditomorpha</taxon>
        <taxon>Rhabditoidea</taxon>
        <taxon>Rhabditidae</taxon>
        <taxon>Peloderinae</taxon>
        <taxon>Caenorhabditis</taxon>
    </lineage>
</organism>
<dbReference type="Pfam" id="PF08277">
    <property type="entry name" value="PAN_3"/>
    <property type="match status" value="1"/>
</dbReference>
<feature type="domain" description="Galectin" evidence="3">
    <location>
        <begin position="125"/>
        <end position="263"/>
    </location>
</feature>
<dbReference type="EMBL" id="WUAV01000004">
    <property type="protein sequence ID" value="KAF1759199.1"/>
    <property type="molecule type" value="Genomic_DNA"/>
</dbReference>
<dbReference type="Proteomes" id="UP000483820">
    <property type="component" value="Chromosome IV"/>
</dbReference>
<dbReference type="InterPro" id="IPR001079">
    <property type="entry name" value="Galectin_CRD"/>
</dbReference>
<dbReference type="RefSeq" id="XP_053585818.1">
    <property type="nucleotide sequence ID" value="XM_053731046.1"/>
</dbReference>
<evidence type="ECO:0000256" key="2">
    <source>
        <dbReference type="RuleBase" id="RU102079"/>
    </source>
</evidence>
<evidence type="ECO:0000313" key="5">
    <source>
        <dbReference type="Proteomes" id="UP000483820"/>
    </source>
</evidence>
<dbReference type="PROSITE" id="PS51304">
    <property type="entry name" value="GALECTIN"/>
    <property type="match status" value="1"/>
</dbReference>
<dbReference type="InterPro" id="IPR013320">
    <property type="entry name" value="ConA-like_dom_sf"/>
</dbReference>